<evidence type="ECO:0000313" key="2">
    <source>
        <dbReference type="EMBL" id="GAA4753723.1"/>
    </source>
</evidence>
<keyword evidence="1" id="KW-1133">Transmembrane helix</keyword>
<evidence type="ECO:0000313" key="3">
    <source>
        <dbReference type="Proteomes" id="UP001500822"/>
    </source>
</evidence>
<dbReference type="Gene3D" id="3.30.565.10">
    <property type="entry name" value="Histidine kinase-like ATPase, C-terminal domain"/>
    <property type="match status" value="1"/>
</dbReference>
<protein>
    <recommendedName>
        <fullName evidence="4">ATP-binding protein</fullName>
    </recommendedName>
</protein>
<gene>
    <name evidence="2" type="ORF">GCM10023217_26500</name>
</gene>
<feature type="transmembrane region" description="Helical" evidence="1">
    <location>
        <begin position="144"/>
        <end position="162"/>
    </location>
</feature>
<name>A0ABP8ZDD7_9ACTN</name>
<organism evidence="2 3">
    <name type="scientific">Gordonia alkaliphila</name>
    <dbReference type="NCBI Taxonomy" id="1053547"/>
    <lineage>
        <taxon>Bacteria</taxon>
        <taxon>Bacillati</taxon>
        <taxon>Actinomycetota</taxon>
        <taxon>Actinomycetes</taxon>
        <taxon>Mycobacteriales</taxon>
        <taxon>Gordoniaceae</taxon>
        <taxon>Gordonia</taxon>
    </lineage>
</organism>
<dbReference type="EMBL" id="BAABIE010000012">
    <property type="protein sequence ID" value="GAA4753723.1"/>
    <property type="molecule type" value="Genomic_DNA"/>
</dbReference>
<evidence type="ECO:0008006" key="4">
    <source>
        <dbReference type="Google" id="ProtNLM"/>
    </source>
</evidence>
<comment type="caution">
    <text evidence="2">The sequence shown here is derived from an EMBL/GenBank/DDBJ whole genome shotgun (WGS) entry which is preliminary data.</text>
</comment>
<dbReference type="InterPro" id="IPR036890">
    <property type="entry name" value="HATPase_C_sf"/>
</dbReference>
<dbReference type="Proteomes" id="UP001500822">
    <property type="component" value="Unassembled WGS sequence"/>
</dbReference>
<reference evidence="3" key="1">
    <citation type="journal article" date="2019" name="Int. J. Syst. Evol. Microbiol.">
        <title>The Global Catalogue of Microorganisms (GCM) 10K type strain sequencing project: providing services to taxonomists for standard genome sequencing and annotation.</title>
        <authorList>
            <consortium name="The Broad Institute Genomics Platform"/>
            <consortium name="The Broad Institute Genome Sequencing Center for Infectious Disease"/>
            <person name="Wu L."/>
            <person name="Ma J."/>
        </authorList>
    </citation>
    <scope>NUCLEOTIDE SEQUENCE [LARGE SCALE GENOMIC DNA]</scope>
    <source>
        <strain evidence="3">JCM 18077</strain>
    </source>
</reference>
<evidence type="ECO:0000256" key="1">
    <source>
        <dbReference type="SAM" id="Phobius"/>
    </source>
</evidence>
<feature type="transmembrane region" description="Helical" evidence="1">
    <location>
        <begin position="62"/>
        <end position="81"/>
    </location>
</feature>
<feature type="transmembrane region" description="Helical" evidence="1">
    <location>
        <begin position="32"/>
        <end position="50"/>
    </location>
</feature>
<keyword evidence="1" id="KW-0472">Membrane</keyword>
<keyword evidence="3" id="KW-1185">Reference proteome</keyword>
<dbReference type="RefSeq" id="WP_345313859.1">
    <property type="nucleotide sequence ID" value="NZ_BAABIE010000012.1"/>
</dbReference>
<proteinExistence type="predicted"/>
<feature type="transmembrane region" description="Helical" evidence="1">
    <location>
        <begin position="93"/>
        <end position="109"/>
    </location>
</feature>
<feature type="transmembrane region" description="Helical" evidence="1">
    <location>
        <begin position="114"/>
        <end position="132"/>
    </location>
</feature>
<accession>A0ABP8ZDD7</accession>
<dbReference type="SUPFAM" id="SSF55874">
    <property type="entry name" value="ATPase domain of HSP90 chaperone/DNA topoisomerase II/histidine kinase"/>
    <property type="match status" value="1"/>
</dbReference>
<keyword evidence="1" id="KW-0812">Transmembrane</keyword>
<sequence length="380" mass="40412">MLARFVAAGFGVYFLISLPTFGQPPGLVADWFAPVAAVAAFVPAALMMFATFRVRSAALHPVFAYLCGVGYLAASGCWFLAWGGETTEVEQVSWLINFAGLPALALALYRLRDAALMLIACSLARAAIIEAARGAGLEVLWQEALWSIAFTAPFVVAFRMVIRVGRLLDQTRATAIRAAAEAAGAAARNAERSRFDALIHDQVIATLLAAKSREPDQRLAEQARSALHELALIADDGPDSADAELSIAETVARLRTLATSIEADASLGVVNKEGLDEAVPRYPEYAVRAMAEAMGEGLRNSVMHAGADAERAILVEAGPDWILLTVADNGDGFDLDEVPPERLGIEVSIRARLEGIPGGSAALGSVRGKGTTVRLRWSRQ</sequence>